<evidence type="ECO:0000313" key="5">
    <source>
        <dbReference type="Proteomes" id="UP000702964"/>
    </source>
</evidence>
<keyword evidence="1" id="KW-0472">Membrane</keyword>
<feature type="signal peptide" evidence="2">
    <location>
        <begin position="1"/>
        <end position="23"/>
    </location>
</feature>
<feature type="transmembrane region" description="Helical" evidence="1">
    <location>
        <begin position="145"/>
        <end position="164"/>
    </location>
</feature>
<sequence length="387" mass="43009">MSGQVRWFMPFIILTLLIVGCSEQKQSQSGEMPEMIRVKLMVPDKVSIKEKVALQIQLTQGGQPVNDADHVQFQIWNEQDEPEAPSLEQGMMSAEELDARGAITAKSAGEGLYEASYAFEQSGVYIVQVHVTAGAMHTMPRTKLLPTYVVALVLLIGLVIQLWMSGRPMQNIQKPKRRSWFKTILASILVLALSAGSMVLTSLFPAFTMPEPTGSFAIGTFSQQLTDEAREETKTAEAGDKRELMINVWYPVDQETAKGLPLEHYPAELGEAISLVFGIPPMVFSYLDTIPTHVVKGAEVSAAQSKYPVLLFSPGSFTDISLISPKMFAKGMTPEHNVDITRSYTLAFFDRYLKGEEEQPLLEGPSNRFPEATYDMKYTKLRSKQAE</sequence>
<dbReference type="EMBL" id="AOFI03000010">
    <property type="protein sequence ID" value="KAF4325000.1"/>
    <property type="molecule type" value="Genomic_DNA"/>
</dbReference>
<evidence type="ECO:0000313" key="4">
    <source>
        <dbReference type="EMBL" id="KAF4325000.1"/>
    </source>
</evidence>
<proteinExistence type="predicted"/>
<evidence type="ECO:0000256" key="2">
    <source>
        <dbReference type="SAM" id="SignalP"/>
    </source>
</evidence>
<feature type="transmembrane region" description="Helical" evidence="1">
    <location>
        <begin position="184"/>
        <end position="207"/>
    </location>
</feature>
<protein>
    <recommendedName>
        <fullName evidence="3">YtkA-like domain-containing protein</fullName>
    </recommendedName>
</protein>
<comment type="caution">
    <text evidence="4">The sequence shown here is derived from an EMBL/GenBank/DDBJ whole genome shotgun (WGS) entry which is preliminary data.</text>
</comment>
<keyword evidence="1" id="KW-0812">Transmembrane</keyword>
<dbReference type="Gene3D" id="3.40.50.1820">
    <property type="entry name" value="alpha/beta hydrolase"/>
    <property type="match status" value="2"/>
</dbReference>
<gene>
    <name evidence="4" type="ORF">G195_001682</name>
</gene>
<name>A0A8J4SI48_9STRA</name>
<accession>A0A8J4SI48</accession>
<keyword evidence="1" id="KW-1133">Transmembrane helix</keyword>
<keyword evidence="2" id="KW-0732">Signal</keyword>
<feature type="domain" description="YtkA-like" evidence="3">
    <location>
        <begin position="36"/>
        <end position="130"/>
    </location>
</feature>
<reference evidence="4" key="1">
    <citation type="journal article" date="2015" name="Genom Data">
        <title>Draft genome sequences of Phytophthora kernoviae and Phytophthora ramorum lineage EU2 from Scotland.</title>
        <authorList>
            <person name="Sambles C."/>
            <person name="Schlenzig A."/>
            <person name="O'Neill P."/>
            <person name="Grant M."/>
            <person name="Studholme D.J."/>
        </authorList>
    </citation>
    <scope>NUCLEOTIDE SEQUENCE</scope>
    <source>
        <strain evidence="4">00238/432</strain>
    </source>
</reference>
<dbReference type="PROSITE" id="PS51257">
    <property type="entry name" value="PROKAR_LIPOPROTEIN"/>
    <property type="match status" value="1"/>
</dbReference>
<dbReference type="InterPro" id="IPR032693">
    <property type="entry name" value="YtkA-like_dom"/>
</dbReference>
<dbReference type="Proteomes" id="UP000702964">
    <property type="component" value="Unassembled WGS sequence"/>
</dbReference>
<evidence type="ECO:0000256" key="1">
    <source>
        <dbReference type="SAM" id="Phobius"/>
    </source>
</evidence>
<reference evidence="4" key="2">
    <citation type="submission" date="2020-02" db="EMBL/GenBank/DDBJ databases">
        <authorList>
            <person name="Studholme D.J."/>
        </authorList>
    </citation>
    <scope>NUCLEOTIDE SEQUENCE</scope>
    <source>
        <strain evidence="4">00238/432</strain>
    </source>
</reference>
<dbReference type="InterPro" id="IPR029058">
    <property type="entry name" value="AB_hydrolase_fold"/>
</dbReference>
<feature type="chain" id="PRO_5035329353" description="YtkA-like domain-containing protein" evidence="2">
    <location>
        <begin position="24"/>
        <end position="387"/>
    </location>
</feature>
<organism evidence="4 5">
    <name type="scientific">Phytophthora kernoviae 00238/432</name>
    <dbReference type="NCBI Taxonomy" id="1284355"/>
    <lineage>
        <taxon>Eukaryota</taxon>
        <taxon>Sar</taxon>
        <taxon>Stramenopiles</taxon>
        <taxon>Oomycota</taxon>
        <taxon>Peronosporomycetes</taxon>
        <taxon>Peronosporales</taxon>
        <taxon>Peronosporaceae</taxon>
        <taxon>Phytophthora</taxon>
    </lineage>
</organism>
<evidence type="ECO:0000259" key="3">
    <source>
        <dbReference type="Pfam" id="PF13115"/>
    </source>
</evidence>
<dbReference type="AlphaFoldDB" id="A0A8J4SI48"/>
<dbReference type="Pfam" id="PF13115">
    <property type="entry name" value="YtkA"/>
    <property type="match status" value="1"/>
</dbReference>